<feature type="region of interest" description="Disordered" evidence="1">
    <location>
        <begin position="1"/>
        <end position="38"/>
    </location>
</feature>
<organism evidence="3 4">
    <name type="scientific">Phytophthora cactorum</name>
    <dbReference type="NCBI Taxonomy" id="29920"/>
    <lineage>
        <taxon>Eukaryota</taxon>
        <taxon>Sar</taxon>
        <taxon>Stramenopiles</taxon>
        <taxon>Oomycota</taxon>
        <taxon>Peronosporomycetes</taxon>
        <taxon>Peronosporales</taxon>
        <taxon>Peronosporaceae</taxon>
        <taxon>Phytophthora</taxon>
    </lineage>
</organism>
<comment type="caution">
    <text evidence="3">The sequence shown here is derived from an EMBL/GenBank/DDBJ whole genome shotgun (WGS) entry which is preliminary data.</text>
</comment>
<evidence type="ECO:0000313" key="3">
    <source>
        <dbReference type="EMBL" id="KAG2951352.1"/>
    </source>
</evidence>
<evidence type="ECO:0000256" key="1">
    <source>
        <dbReference type="SAM" id="MobiDB-lite"/>
    </source>
</evidence>
<keyword evidence="2" id="KW-0472">Membrane</keyword>
<keyword evidence="2" id="KW-1133">Transmembrane helix</keyword>
<protein>
    <submittedName>
        <fullName evidence="3">Uncharacterized protein</fullName>
    </submittedName>
</protein>
<dbReference type="VEuPathDB" id="FungiDB:PC110_g10212"/>
<keyword evidence="2" id="KW-0812">Transmembrane</keyword>
<accession>A0A8T1L9M9</accession>
<feature type="compositionally biased region" description="Polar residues" evidence="1">
    <location>
        <begin position="26"/>
        <end position="38"/>
    </location>
</feature>
<proteinExistence type="predicted"/>
<dbReference type="AlphaFoldDB" id="A0A8T1L9M9"/>
<sequence length="207" mass="22874">MPSVSIGKPQPSSTAGIRANARKPTHQTTGKGIRSHGNNSVLYVESEGELEAKRLAAQRAAMAVANRATAILKMQQQRDPDVLDLRPYAEELNDFLLAEMAHQLRANRSVTGYSHLILSRCNGFTPVGLRSLVHVVGETLRQLDCSCTTLSVPMLQMMHWGGSVARWGLKALELDAIGYYRSMYLIQVPFVIVVLQLLVLAAMHYNF</sequence>
<name>A0A8T1L9M9_9STRA</name>
<feature type="transmembrane region" description="Helical" evidence="2">
    <location>
        <begin position="184"/>
        <end position="205"/>
    </location>
</feature>
<gene>
    <name evidence="3" type="ORF">PC117_g3666</name>
</gene>
<evidence type="ECO:0000256" key="2">
    <source>
        <dbReference type="SAM" id="Phobius"/>
    </source>
</evidence>
<reference evidence="3" key="1">
    <citation type="submission" date="2018-10" db="EMBL/GenBank/DDBJ databases">
        <title>Effector identification in a new, highly contiguous assembly of the strawberry crown rot pathogen Phytophthora cactorum.</title>
        <authorList>
            <person name="Armitage A.D."/>
            <person name="Nellist C.F."/>
            <person name="Bates H."/>
            <person name="Vickerstaff R.J."/>
            <person name="Harrison R.J."/>
        </authorList>
    </citation>
    <scope>NUCLEOTIDE SEQUENCE</scope>
    <source>
        <strain evidence="3">4040</strain>
    </source>
</reference>
<dbReference type="Proteomes" id="UP000736787">
    <property type="component" value="Unassembled WGS sequence"/>
</dbReference>
<dbReference type="EMBL" id="RCMK01000053">
    <property type="protein sequence ID" value="KAG2951352.1"/>
    <property type="molecule type" value="Genomic_DNA"/>
</dbReference>
<evidence type="ECO:0000313" key="4">
    <source>
        <dbReference type="Proteomes" id="UP000736787"/>
    </source>
</evidence>